<dbReference type="Pfam" id="PF01408">
    <property type="entry name" value="GFO_IDH_MocA"/>
    <property type="match status" value="1"/>
</dbReference>
<dbReference type="EMBL" id="BA000011">
    <property type="protein sequence ID" value="BAB59535.1"/>
    <property type="molecule type" value="Genomic_DNA"/>
</dbReference>
<protein>
    <submittedName>
        <fullName evidence="3">Uncharacterized protein</fullName>
    </submittedName>
</protein>
<dbReference type="SUPFAM" id="SSF55347">
    <property type="entry name" value="Glyceraldehyde-3-phosphate dehydrogenase-like, C-terminal domain"/>
    <property type="match status" value="1"/>
</dbReference>
<dbReference type="STRING" id="273116.gene:9381170"/>
<organism evidence="3 4">
    <name type="scientific">Thermoplasma volcanium (strain ATCC 51530 / DSM 4299 / JCM 9571 / NBRC 15438 / GSS1)</name>
    <dbReference type="NCBI Taxonomy" id="273116"/>
    <lineage>
        <taxon>Archaea</taxon>
        <taxon>Methanobacteriati</taxon>
        <taxon>Thermoplasmatota</taxon>
        <taxon>Thermoplasmata</taxon>
        <taxon>Thermoplasmatales</taxon>
        <taxon>Thermoplasmataceae</taxon>
        <taxon>Thermoplasma</taxon>
    </lineage>
</organism>
<dbReference type="RefSeq" id="WP_010916648.1">
    <property type="nucleotide sequence ID" value="NC_002689.2"/>
</dbReference>
<evidence type="ECO:0000259" key="1">
    <source>
        <dbReference type="Pfam" id="PF01408"/>
    </source>
</evidence>
<dbReference type="SUPFAM" id="SSF51735">
    <property type="entry name" value="NAD(P)-binding Rossmann-fold domains"/>
    <property type="match status" value="1"/>
</dbReference>
<dbReference type="InterPro" id="IPR055170">
    <property type="entry name" value="GFO_IDH_MocA-like_dom"/>
</dbReference>
<feature type="domain" description="Gfo/Idh/MocA-like oxidoreductase N-terminal" evidence="1">
    <location>
        <begin position="2"/>
        <end position="116"/>
    </location>
</feature>
<dbReference type="InterPro" id="IPR000683">
    <property type="entry name" value="Gfo/Idh/MocA-like_OxRdtase_N"/>
</dbReference>
<dbReference type="InterPro" id="IPR051450">
    <property type="entry name" value="Gfo/Idh/MocA_Oxidoreductases"/>
</dbReference>
<name>Q97BR2_THEVO</name>
<dbReference type="PANTHER" id="PTHR43377:SF1">
    <property type="entry name" value="BILIVERDIN REDUCTASE A"/>
    <property type="match status" value="1"/>
</dbReference>
<keyword evidence="4" id="KW-1185">Reference proteome</keyword>
<dbReference type="eggNOG" id="arCOG01622">
    <property type="taxonomic scope" value="Archaea"/>
</dbReference>
<evidence type="ECO:0000313" key="4">
    <source>
        <dbReference type="Proteomes" id="UP000001017"/>
    </source>
</evidence>
<dbReference type="OrthoDB" id="25239at2157"/>
<dbReference type="GO" id="GO:0000166">
    <property type="term" value="F:nucleotide binding"/>
    <property type="evidence" value="ECO:0007669"/>
    <property type="project" value="InterPro"/>
</dbReference>
<sequence>MKVNIIGLNGFGKVHLEAWSKTDVDIEITERKKEIVEELKQKYNISKVYGSLEEALRSDAEIFDIVLPHSMHRDVAVKSLESGKHVLIEKPIATEVRDAQIMISTAEKNKRKFMVADQYFFDPSVKKIIDIIKAGDIGKVHSIIIRDQRKYNWHGWRAEAEHMGGGSLIDGGIHFIDTLLNIGGDYSAVRSLSYKSTQSIQEPDTVEAIFKFKNGSNGMFFYSWGYPFTPKLPAYEVIGETGSIVEDVVSKPVGFDAPKGKRAYGDPIVNAKLIDLGEHDIFYDEVSGFLKSVVKNENVPFDPYLALRDLVAVKDIYANQI</sequence>
<dbReference type="HOGENOM" id="CLU_023194_1_4_2"/>
<dbReference type="KEGG" id="tvo:TVG0380506"/>
<dbReference type="PaxDb" id="273116-14324608"/>
<dbReference type="PhylomeDB" id="Q97BR2"/>
<dbReference type="Pfam" id="PF22725">
    <property type="entry name" value="GFO_IDH_MocA_C3"/>
    <property type="match status" value="1"/>
</dbReference>
<gene>
    <name evidence="3" type="ORF">TVG0380506</name>
</gene>
<dbReference type="Gene3D" id="3.30.360.10">
    <property type="entry name" value="Dihydrodipicolinate Reductase, domain 2"/>
    <property type="match status" value="1"/>
</dbReference>
<proteinExistence type="predicted"/>
<evidence type="ECO:0000313" key="3">
    <source>
        <dbReference type="EMBL" id="BAB59535.1"/>
    </source>
</evidence>
<dbReference type="Gene3D" id="3.40.50.720">
    <property type="entry name" value="NAD(P)-binding Rossmann-like Domain"/>
    <property type="match status" value="1"/>
</dbReference>
<dbReference type="Proteomes" id="UP000001017">
    <property type="component" value="Chromosome"/>
</dbReference>
<dbReference type="PANTHER" id="PTHR43377">
    <property type="entry name" value="BILIVERDIN REDUCTASE A"/>
    <property type="match status" value="1"/>
</dbReference>
<reference evidence="3 4" key="1">
    <citation type="journal article" date="1999" name="Proc. Jpn. Acad.">
        <title>Determination of the complete genomic DNA sequence of Thermoplasma volvanium GSS1.</title>
        <authorList>
            <person name="Kawashima T."/>
            <person name="Yamamoto Y."/>
            <person name="Aramaki H."/>
            <person name="Nunoshiba T."/>
            <person name="Kawamoto T."/>
            <person name="Watanabe K."/>
            <person name="Yamazaki M."/>
            <person name="Kanehori K."/>
            <person name="Amano N."/>
            <person name="Ohya Y."/>
            <person name="Makino K."/>
            <person name="Suzuki M."/>
        </authorList>
    </citation>
    <scope>NUCLEOTIDE SEQUENCE [LARGE SCALE GENOMIC DNA]</scope>
    <source>
        <strain evidence="4">ATCC 51530 / DSM 4299 / JCM 9571 / NBRC 15438 / GSS1</strain>
    </source>
</reference>
<dbReference type="InterPro" id="IPR036291">
    <property type="entry name" value="NAD(P)-bd_dom_sf"/>
</dbReference>
<reference evidence="3 4" key="2">
    <citation type="journal article" date="2000" name="Proc. Natl. Acad. Sci. U.S.A.">
        <title>Archaeal adaptation to higher temperatures revealed by genomic sequence of Thermoplasma volcanium.</title>
        <authorList>
            <person name="Kawashima T."/>
            <person name="Amano N."/>
            <person name="Koike H."/>
            <person name="Makino S."/>
            <person name="Higuchi S."/>
            <person name="Kawashima-Ohya Y."/>
            <person name="Watanabe K."/>
            <person name="Yamazaki M."/>
            <person name="Kanehori K."/>
            <person name="Kawamoto T."/>
            <person name="Nunoshiba T."/>
            <person name="Yamamoto Y."/>
            <person name="Aramaki H."/>
            <person name="Makino K."/>
            <person name="Suzuki M."/>
        </authorList>
    </citation>
    <scope>NUCLEOTIDE SEQUENCE [LARGE SCALE GENOMIC DNA]</scope>
    <source>
        <strain evidence="4">ATCC 51530 / DSM 4299 / JCM 9571 / NBRC 15438 / GSS1</strain>
    </source>
</reference>
<evidence type="ECO:0000259" key="2">
    <source>
        <dbReference type="Pfam" id="PF22725"/>
    </source>
</evidence>
<accession>Q97BR2</accession>
<dbReference type="GeneID" id="1440906"/>
<feature type="domain" description="GFO/IDH/MocA-like oxidoreductase" evidence="2">
    <location>
        <begin position="126"/>
        <end position="245"/>
    </location>
</feature>
<dbReference type="AlphaFoldDB" id="Q97BR2"/>